<evidence type="ECO:0008006" key="6">
    <source>
        <dbReference type="Google" id="ProtNLM"/>
    </source>
</evidence>
<dbReference type="SUPFAM" id="SSF50104">
    <property type="entry name" value="Translation proteins SH3-like domain"/>
    <property type="match status" value="1"/>
</dbReference>
<dbReference type="PANTHER" id="PTHR15680:SF9">
    <property type="entry name" value="LARGE RIBOSOMAL SUBUNIT PROTEIN BL19M"/>
    <property type="match status" value="1"/>
</dbReference>
<dbReference type="GO" id="GO:0003735">
    <property type="term" value="F:structural constituent of ribosome"/>
    <property type="evidence" value="ECO:0007669"/>
    <property type="project" value="InterPro"/>
</dbReference>
<protein>
    <recommendedName>
        <fullName evidence="6">Ribosomal protein L19</fullName>
    </recommendedName>
</protein>
<dbReference type="InterPro" id="IPR008991">
    <property type="entry name" value="Translation_prot_SH3-like_sf"/>
</dbReference>
<dbReference type="Proteomes" id="UP000268321">
    <property type="component" value="Unassembled WGS sequence"/>
</dbReference>
<accession>A0A4P9ZL45</accession>
<sequence length="179" mass="19983">MVAFLAQARQIASPVTARGVFTRLLSKAAFKTIYEPLPKRRGGESAASYLQKQLLKKYDPLGKRSALVDPSTGVRAGDSVKVTYNDNSTVYGRVLGVKRGQNNLGTNILLRNRITRLGCEIRIPVFNPKIANIEIIDKPEKYLSRSKHFYVRNTKYDVGDVEALMRNKVAEAKKAEVSK</sequence>
<gene>
    <name evidence="4" type="ORF">METBISCDRAFT_21171</name>
</gene>
<evidence type="ECO:0000256" key="3">
    <source>
        <dbReference type="ARBA" id="ARBA00023274"/>
    </source>
</evidence>
<evidence type="ECO:0000256" key="2">
    <source>
        <dbReference type="ARBA" id="ARBA00022980"/>
    </source>
</evidence>
<dbReference type="GO" id="GO:0006412">
    <property type="term" value="P:translation"/>
    <property type="evidence" value="ECO:0007669"/>
    <property type="project" value="InterPro"/>
</dbReference>
<dbReference type="PANTHER" id="PTHR15680">
    <property type="entry name" value="RIBOSOMAL PROTEIN L19"/>
    <property type="match status" value="1"/>
</dbReference>
<dbReference type="Gene3D" id="2.30.30.790">
    <property type="match status" value="1"/>
</dbReference>
<dbReference type="InterPro" id="IPR038657">
    <property type="entry name" value="Ribosomal_bL19_sf"/>
</dbReference>
<dbReference type="EMBL" id="ML004429">
    <property type="protein sequence ID" value="RKP32910.1"/>
    <property type="molecule type" value="Genomic_DNA"/>
</dbReference>
<dbReference type="AlphaFoldDB" id="A0A4P9ZL45"/>
<dbReference type="Pfam" id="PF01245">
    <property type="entry name" value="Ribosomal_L19"/>
    <property type="match status" value="1"/>
</dbReference>
<name>A0A4P9ZL45_9ASCO</name>
<dbReference type="InterPro" id="IPR001857">
    <property type="entry name" value="Ribosomal_bL19"/>
</dbReference>
<dbReference type="OrthoDB" id="432645at2759"/>
<comment type="similarity">
    <text evidence="1">Belongs to the bacterial ribosomal protein bL19 family.</text>
</comment>
<evidence type="ECO:0000313" key="5">
    <source>
        <dbReference type="Proteomes" id="UP000268321"/>
    </source>
</evidence>
<evidence type="ECO:0000313" key="4">
    <source>
        <dbReference type="EMBL" id="RKP32910.1"/>
    </source>
</evidence>
<keyword evidence="2" id="KW-0689">Ribosomal protein</keyword>
<proteinExistence type="inferred from homology"/>
<evidence type="ECO:0000256" key="1">
    <source>
        <dbReference type="ARBA" id="ARBA00005781"/>
    </source>
</evidence>
<dbReference type="GO" id="GO:0005762">
    <property type="term" value="C:mitochondrial large ribosomal subunit"/>
    <property type="evidence" value="ECO:0007669"/>
    <property type="project" value="TreeGrafter"/>
</dbReference>
<keyword evidence="3" id="KW-0687">Ribonucleoprotein</keyword>
<organism evidence="4 5">
    <name type="scientific">Metschnikowia bicuspidata</name>
    <dbReference type="NCBI Taxonomy" id="27322"/>
    <lineage>
        <taxon>Eukaryota</taxon>
        <taxon>Fungi</taxon>
        <taxon>Dikarya</taxon>
        <taxon>Ascomycota</taxon>
        <taxon>Saccharomycotina</taxon>
        <taxon>Pichiomycetes</taxon>
        <taxon>Metschnikowiaceae</taxon>
        <taxon>Metschnikowia</taxon>
    </lineage>
</organism>
<reference evidence="5" key="1">
    <citation type="journal article" date="2018" name="Nat. Microbiol.">
        <title>Leveraging single-cell genomics to expand the fungal tree of life.</title>
        <authorList>
            <person name="Ahrendt S.R."/>
            <person name="Quandt C.A."/>
            <person name="Ciobanu D."/>
            <person name="Clum A."/>
            <person name="Salamov A."/>
            <person name="Andreopoulos B."/>
            <person name="Cheng J.F."/>
            <person name="Woyke T."/>
            <person name="Pelin A."/>
            <person name="Henrissat B."/>
            <person name="Reynolds N.K."/>
            <person name="Benny G.L."/>
            <person name="Smith M.E."/>
            <person name="James T.Y."/>
            <person name="Grigoriev I.V."/>
        </authorList>
    </citation>
    <scope>NUCLEOTIDE SEQUENCE [LARGE SCALE GENOMIC DNA]</scope>
    <source>
        <strain evidence="5">Baker2002</strain>
    </source>
</reference>
<keyword evidence="5" id="KW-1185">Reference proteome</keyword>